<dbReference type="EMBL" id="WMBF01000006">
    <property type="protein sequence ID" value="MBW5420264.1"/>
    <property type="molecule type" value="Genomic_DNA"/>
</dbReference>
<protein>
    <submittedName>
        <fullName evidence="1">Uncharacterized protein</fullName>
    </submittedName>
</protein>
<proteinExistence type="predicted"/>
<accession>A0ABS6YGQ7</accession>
<evidence type="ECO:0000313" key="1">
    <source>
        <dbReference type="EMBL" id="MBW5420264.1"/>
    </source>
</evidence>
<dbReference type="Proteomes" id="UP001197114">
    <property type="component" value="Unassembled WGS sequence"/>
</dbReference>
<reference evidence="1 2" key="1">
    <citation type="submission" date="2019-11" db="EMBL/GenBank/DDBJ databases">
        <authorList>
            <person name="Ay H."/>
        </authorList>
    </citation>
    <scope>NUCLEOTIDE SEQUENCE [LARGE SCALE GENOMIC DNA]</scope>
    <source>
        <strain evidence="1 2">BG9H</strain>
    </source>
</reference>
<keyword evidence="2" id="KW-1185">Reference proteome</keyword>
<sequence>MAFPEDPLGLRVEIRTGTVWTDITADVKTADPITHARGIRNSGTAADPATCPLKIDNRDGRYSPRNPMSPYYGLIGRNTPVRIWLPGGDHFLDLDGDPTSYASTPDAAALDITGDLDLRWEGAANWHGPGAMMLIGKWGAPGDRSYHLRLQDGALYLHVTRDGTSGPFSFERLPALPPRAALRVTLDADDGAGHYIVRHYWAPTLAGPWTQIGTDSVADNPVTMYASTAPLVIAPSDLTTSPPRRALEGRVYAAEVRSGIGGTIVAAPNFAAQPVGTTGFTDSAGRVWTLVGGATIADRIERFVGEIARWPQKWVPSGQAVWTTVEAAGILRRYGQGQKALDSTLRRRIPSGNPIAYWAMEEEREATRAYSPIPGVSPAAVTGVEFAAVDTLPSSKALPRLTAAATLSAIVPAHPDPGQWQVEFVYNADDKTPPGTGPHAEVISISTTGTVRRWVVGMRAGTARLWGYDASGTDIAFKQLGIGGDVFHGWVRMRLWARDLGGGTMEFQLAWQDVGGEAGAGTYTMAAVPGRVTALTANWGPLTEGWAVGHLSVLPTADSALYTGSDDGYAGETAWARMLRLATEENIPMARIAGPLATERVGPQRPQTLLALLQEAAEADGGMLLESRERLGLLYRDRSSLYTQEPALVLDYAAGQISPPLDPVDDDTATRNDITVTRTGGSSARAVLEEGPLSVQPPPAGIGLYDESVTLNLDDDVQPVHQSYWRLHLGTFDGARYPSVRVLLHRRPELIPDVLALREGDVIRLVNLPPWTAYGPVDLIVTGYSEVLLPRTWEITFTCEPGGPWDLARINVIHEGFEDDTYEVSVTAGGNLPWTRTSAQARSGTSSLRSGTISNNQTSDATLTLPSGAASFSFWYRTSSEASGAGFQGDRLLVLVDGVQVLRAQGVTPWTKTTLDVTGKSVVLFRYAKDNSTASGEDAVYIDDLRIILGVYQPAKADTDGCQLLAPATATATTLDVVSAGLPWTTDPAEMPILLQLGGEHVSVTAASALAGPGEQRLTVVRSVNGVVKPHSSGTAVSLARPAIASL</sequence>
<name>A0ABS6YGQ7_9ACTN</name>
<organism evidence="1 2">
    <name type="scientific">Streptomyces anatolicus</name>
    <dbReference type="NCBI Taxonomy" id="2675858"/>
    <lineage>
        <taxon>Bacteria</taxon>
        <taxon>Bacillati</taxon>
        <taxon>Actinomycetota</taxon>
        <taxon>Actinomycetes</taxon>
        <taxon>Kitasatosporales</taxon>
        <taxon>Streptomycetaceae</taxon>
        <taxon>Streptomyces</taxon>
    </lineage>
</organism>
<gene>
    <name evidence="1" type="ORF">GKQ77_01595</name>
</gene>
<evidence type="ECO:0000313" key="2">
    <source>
        <dbReference type="Proteomes" id="UP001197114"/>
    </source>
</evidence>
<dbReference type="Gene3D" id="2.60.120.260">
    <property type="entry name" value="Galactose-binding domain-like"/>
    <property type="match status" value="1"/>
</dbReference>
<comment type="caution">
    <text evidence="1">The sequence shown here is derived from an EMBL/GenBank/DDBJ whole genome shotgun (WGS) entry which is preliminary data.</text>
</comment>
<dbReference type="RefSeq" id="WP_219686769.1">
    <property type="nucleotide sequence ID" value="NZ_WMBF01000006.1"/>
</dbReference>